<dbReference type="EMBL" id="BGZK01003484">
    <property type="protein sequence ID" value="GBP01809.1"/>
    <property type="molecule type" value="Genomic_DNA"/>
</dbReference>
<dbReference type="OrthoDB" id="412981at2759"/>
<evidence type="ECO:0000256" key="1">
    <source>
        <dbReference type="SAM" id="MobiDB-lite"/>
    </source>
</evidence>
<gene>
    <name evidence="2" type="ORF">EVAR_89838_1</name>
</gene>
<organism evidence="2 3">
    <name type="scientific">Eumeta variegata</name>
    <name type="common">Bagworm moth</name>
    <name type="synonym">Eumeta japonica</name>
    <dbReference type="NCBI Taxonomy" id="151549"/>
    <lineage>
        <taxon>Eukaryota</taxon>
        <taxon>Metazoa</taxon>
        <taxon>Ecdysozoa</taxon>
        <taxon>Arthropoda</taxon>
        <taxon>Hexapoda</taxon>
        <taxon>Insecta</taxon>
        <taxon>Pterygota</taxon>
        <taxon>Neoptera</taxon>
        <taxon>Endopterygota</taxon>
        <taxon>Lepidoptera</taxon>
        <taxon>Glossata</taxon>
        <taxon>Ditrysia</taxon>
        <taxon>Tineoidea</taxon>
        <taxon>Psychidae</taxon>
        <taxon>Oiketicinae</taxon>
        <taxon>Eumeta</taxon>
    </lineage>
</organism>
<evidence type="ECO:0000313" key="2">
    <source>
        <dbReference type="EMBL" id="GBP01809.1"/>
    </source>
</evidence>
<protein>
    <submittedName>
        <fullName evidence="2">Uncharacterized protein</fullName>
    </submittedName>
</protein>
<feature type="compositionally biased region" description="Low complexity" evidence="1">
    <location>
        <begin position="1"/>
        <end position="17"/>
    </location>
</feature>
<reference evidence="2 3" key="1">
    <citation type="journal article" date="2019" name="Commun. Biol.">
        <title>The bagworm genome reveals a unique fibroin gene that provides high tensile strength.</title>
        <authorList>
            <person name="Kono N."/>
            <person name="Nakamura H."/>
            <person name="Ohtoshi R."/>
            <person name="Tomita M."/>
            <person name="Numata K."/>
            <person name="Arakawa K."/>
        </authorList>
    </citation>
    <scope>NUCLEOTIDE SEQUENCE [LARGE SCALE GENOMIC DNA]</scope>
</reference>
<dbReference type="AlphaFoldDB" id="A0A4C1SI31"/>
<feature type="region of interest" description="Disordered" evidence="1">
    <location>
        <begin position="1"/>
        <end position="40"/>
    </location>
</feature>
<dbReference type="Proteomes" id="UP000299102">
    <property type="component" value="Unassembled WGS sequence"/>
</dbReference>
<accession>A0A4C1SI31</accession>
<comment type="caution">
    <text evidence="2">The sequence shown here is derived from an EMBL/GenBank/DDBJ whole genome shotgun (WGS) entry which is preliminary data.</text>
</comment>
<name>A0A4C1SI31_EUMVA</name>
<proteinExistence type="predicted"/>
<keyword evidence="3" id="KW-1185">Reference proteome</keyword>
<sequence>MSSPTTPTARTPAQMQPAKARRRLGRDDRTGCRGLEVPPPVMPSTMRVPAPVCLLFDKTGMRRYAVKDRTKILTEHVEEQLIPYPESDSREATSHQKQVEHHVQELLVAPVLLILGDYYVSSPETAKAIFRLPKQKVSGLNGIPTTAIKQLPRRAMVAMTRLFNGILWTGRFPGC</sequence>
<evidence type="ECO:0000313" key="3">
    <source>
        <dbReference type="Proteomes" id="UP000299102"/>
    </source>
</evidence>